<comment type="caution">
    <text evidence="2">The sequence shown here is derived from an EMBL/GenBank/DDBJ whole genome shotgun (WGS) entry which is preliminary data.</text>
</comment>
<evidence type="ECO:0000313" key="2">
    <source>
        <dbReference type="EMBL" id="KHM51537.1"/>
    </source>
</evidence>
<accession>A0A0B2JZZ8</accession>
<dbReference type="EMBL" id="JSCE01000187">
    <property type="protein sequence ID" value="KHM51537.1"/>
    <property type="molecule type" value="Genomic_DNA"/>
</dbReference>
<proteinExistence type="predicted"/>
<dbReference type="Pfam" id="PF13555">
    <property type="entry name" value="AAA_29"/>
    <property type="match status" value="1"/>
</dbReference>
<sequence length="1124" mass="130442">MDLFDFEHDPKDVKMGFRLVRLEVYNWGTFDGKIWAMDLDGETSLLTGDVGSGKSTLVDALITLLVPPKKVTYNKAADASARERSLNSYIRGYYAQKRSEDGIGQPEALRDRNQYSVVLAVFGDENLGARVTLAQVFWYKDETGSPDRFFVLGEKTLTIENHFSNFGSDIRSLRKRLSNDVYIHIYDDYPKYAEDFRRRFGISSLQAMDLFQQTISMKKVDSLTSFVRQNMLEQPGTEDDVQRLLEHFHDLDTAHSAVVRARRQEEMLLPLTALGESYFDAHSRQVVIEQMEGALSAWFAKEDKELREKALSNLENNLAQVKKDHESIMEQKQTNEESIEDVQRQLYQNGGDKVSVTEEKLDNANKALEACLKQRQQYEENAKGLSLEVPDTLTSFKENLEKLIALDKEEKQRELDIADAQSDNDSEIKALNNSIAMVENELSSLRSRKSSISADYIDLRQQICQDLDLAESELPFAGELMQVAEGEEQWEGALERLLHGFGMSLLVPKLHYGEIIQWMEKHKVKQRVVYYSCEEYVDPVNFEDLSEDAACAKLDIRQDSPFKKWLMRELYQRYSHTCCETFKDFQREKFAITIKGQIKTQGRRHEKDDRYDLNDRRRYVLGFSNLKKIQALESELEDLQEAVKEARRTEGRLKRQNGECRKKQLYINNLQLFKDFTLLDRVTLEKEVAEKKQLLSGLQEENAVYMRLEKQLSQLKAERKDIDLQLQRIVVSLNNINYGIKSNKQGIEADEARLEQISEEEQLRIFPRISERAAQVFGEKHLSLDNQSELKEKLGANLRAEREMSVRSKEEKGQQLVVMMQRFKAAFPEFGDELAAATEGLNDYRQLLTKLQTDALPRFEDKFRQLLRENTINRIALFREKLNNVCDVIKERIEMINHSLAEIDYSEGRYIQIECDNVADNDIKDFRNQLRSCVSGYSEGDENEAYSEEKFRQVEKIIERFRGRPECAEADKRWTARVTDVRNWFSFAASERWRETGEEYEHYTDSGGKSGGQKEKLAYTILAASLVYNFGLESKHKKINSFRFVVIDEAFLKSSDESARFGLELFRKMDLQLLVVTPLLKIGTIEPYVSHVGFVYQNDQKHKSYLRNLSIKQLQAQREEYARG</sequence>
<gene>
    <name evidence="2" type="ORF">NZ47_09945</name>
</gene>
<dbReference type="InterPro" id="IPR027417">
    <property type="entry name" value="P-loop_NTPase"/>
</dbReference>
<evidence type="ECO:0000313" key="3">
    <source>
        <dbReference type="Proteomes" id="UP000030993"/>
    </source>
</evidence>
<dbReference type="Gene3D" id="3.40.50.300">
    <property type="entry name" value="P-loop containing nucleotide triphosphate hydrolases"/>
    <property type="match status" value="1"/>
</dbReference>
<organism evidence="2 3">
    <name type="scientific">Anaerovibrio lipolyticus</name>
    <dbReference type="NCBI Taxonomy" id="82374"/>
    <lineage>
        <taxon>Bacteria</taxon>
        <taxon>Bacillati</taxon>
        <taxon>Bacillota</taxon>
        <taxon>Negativicutes</taxon>
        <taxon>Selenomonadales</taxon>
        <taxon>Selenomonadaceae</taxon>
        <taxon>Anaerovibrio</taxon>
    </lineage>
</organism>
<evidence type="ECO:0000256" key="1">
    <source>
        <dbReference type="SAM" id="Coils"/>
    </source>
</evidence>
<dbReference type="RefSeq" id="WP_039210022.1">
    <property type="nucleotide sequence ID" value="NZ_JSCE01000187.1"/>
</dbReference>
<dbReference type="eggNOG" id="COG4913">
    <property type="taxonomic scope" value="Bacteria"/>
</dbReference>
<dbReference type="SUPFAM" id="SSF52540">
    <property type="entry name" value="P-loop containing nucleoside triphosphate hydrolases"/>
    <property type="match status" value="1"/>
</dbReference>
<reference evidence="2 3" key="1">
    <citation type="journal article" date="2013" name="PLoS ONE">
        <title>Identification and characterization of three novel lipases belonging to families II and V from Anaerovibrio lipolyticus 5ST.</title>
        <authorList>
            <person name="Prive F."/>
            <person name="Kaderbhai N.N."/>
            <person name="Girdwood S."/>
            <person name="Worgan H.J."/>
            <person name="Pinloche E."/>
            <person name="Scollan N.D."/>
            <person name="Huws S.A."/>
            <person name="Newbold C.J."/>
        </authorList>
    </citation>
    <scope>NUCLEOTIDE SEQUENCE [LARGE SCALE GENOMIC DNA]</scope>
    <source>
        <strain evidence="2 3">5S</strain>
    </source>
</reference>
<name>A0A0B2JZZ8_9FIRM</name>
<protein>
    <recommendedName>
        <fullName evidence="4">ATP-dependent exonuclease SbcCD, C subunit-like protein</fullName>
    </recommendedName>
</protein>
<dbReference type="STRING" id="82374.NZ47_09945"/>
<dbReference type="CDD" id="cd00267">
    <property type="entry name" value="ABC_ATPase"/>
    <property type="match status" value="1"/>
</dbReference>
<feature type="coiled-coil region" evidence="1">
    <location>
        <begin position="629"/>
        <end position="725"/>
    </location>
</feature>
<dbReference type="Pfam" id="PF13558">
    <property type="entry name" value="SbcC_Walker_B"/>
    <property type="match status" value="1"/>
</dbReference>
<dbReference type="AlphaFoldDB" id="A0A0B2JZZ8"/>
<evidence type="ECO:0008006" key="4">
    <source>
        <dbReference type="Google" id="ProtNLM"/>
    </source>
</evidence>
<keyword evidence="3" id="KW-1185">Reference proteome</keyword>
<keyword evidence="1" id="KW-0175">Coiled coil</keyword>
<feature type="coiled-coil region" evidence="1">
    <location>
        <begin position="304"/>
        <end position="388"/>
    </location>
</feature>
<dbReference type="Proteomes" id="UP000030993">
    <property type="component" value="Unassembled WGS sequence"/>
</dbReference>